<dbReference type="InterPro" id="IPR015422">
    <property type="entry name" value="PyrdxlP-dep_Trfase_small"/>
</dbReference>
<dbReference type="GeneID" id="77725888"/>
<comment type="similarity">
    <text evidence="1 3">Belongs to the class-III pyridoxal-phosphate-dependent aminotransferase family.</text>
</comment>
<evidence type="ECO:0000256" key="3">
    <source>
        <dbReference type="RuleBase" id="RU003560"/>
    </source>
</evidence>
<dbReference type="AlphaFoldDB" id="A0AA38HC64"/>
<dbReference type="Pfam" id="PF00202">
    <property type="entry name" value="Aminotran_3"/>
    <property type="match status" value="1"/>
</dbReference>
<dbReference type="RefSeq" id="XP_052947572.1">
    <property type="nucleotide sequence ID" value="XM_053086687.1"/>
</dbReference>
<dbReference type="GO" id="GO:0008483">
    <property type="term" value="F:transaminase activity"/>
    <property type="evidence" value="ECO:0007669"/>
    <property type="project" value="InterPro"/>
</dbReference>
<dbReference type="InterPro" id="IPR015424">
    <property type="entry name" value="PyrdxlP-dep_Trfase"/>
</dbReference>
<sequence length="467" mass="50540">MLLTDITPIIGGPAAPALAKAAPLTLTAEIIRAEVSPGEDSERFWKVAADHLVPLKAPWLDFVPVKAEGTVLWDKDGREMLDFTSGQMSSLLGHCHPEITSTILRTSQTLDHLFSSMLSPPVTDLCTALADLLPVELSKFIFLSTGSETVECALKMAKMYTGRWEVVGFSTGYHGMSAGSSGATFVQGRAGFGPTMPGNYLLPVPDPLTSPFHRSDGSYDWQTELDYGWNLIDRQSTGNLAACIIEPIVSTGGMVELPHGYLEALKTHCEKRGMLLIIDEAQTGMARTGDMFAYQASTIIPDILLLSKTLGAGLPLGAVCTSPVISARLSEKGYMYYTTHMNDPIVCAVGAKVCEIVKREGMVRVAKEKGGVFKAGLEKLNEKYPFIRQVRGRGLMLALHTTSPSIGAALSDAAFKRGLNCNLVPLKELGGTIRIVPPLTVSYTEIERGLAILDESCQWVMKSVWKE</sequence>
<organism evidence="4 5">
    <name type="scientific">Dioszegia hungarica</name>
    <dbReference type="NCBI Taxonomy" id="4972"/>
    <lineage>
        <taxon>Eukaryota</taxon>
        <taxon>Fungi</taxon>
        <taxon>Dikarya</taxon>
        <taxon>Basidiomycota</taxon>
        <taxon>Agaricomycotina</taxon>
        <taxon>Tremellomycetes</taxon>
        <taxon>Tremellales</taxon>
        <taxon>Bulleribasidiaceae</taxon>
        <taxon>Dioszegia</taxon>
    </lineage>
</organism>
<dbReference type="InterPro" id="IPR049704">
    <property type="entry name" value="Aminotrans_3_PPA_site"/>
</dbReference>
<dbReference type="Gene3D" id="3.40.640.10">
    <property type="entry name" value="Type I PLP-dependent aspartate aminotransferase-like (Major domain)"/>
    <property type="match status" value="1"/>
</dbReference>
<gene>
    <name evidence="4" type="ORF">MKK02DRAFT_23195</name>
</gene>
<accession>A0AA38HC64</accession>
<dbReference type="PIRSF" id="PIRSF000521">
    <property type="entry name" value="Transaminase_4ab_Lys_Orn"/>
    <property type="match status" value="1"/>
</dbReference>
<dbReference type="InterPro" id="IPR015421">
    <property type="entry name" value="PyrdxlP-dep_Trfase_major"/>
</dbReference>
<evidence type="ECO:0000256" key="1">
    <source>
        <dbReference type="ARBA" id="ARBA00008954"/>
    </source>
</evidence>
<name>A0AA38HC64_9TREE</name>
<keyword evidence="2 3" id="KW-0663">Pyridoxal phosphate</keyword>
<dbReference type="PROSITE" id="PS00600">
    <property type="entry name" value="AA_TRANSFER_CLASS_3"/>
    <property type="match status" value="1"/>
</dbReference>
<evidence type="ECO:0000313" key="4">
    <source>
        <dbReference type="EMBL" id="KAI9637795.1"/>
    </source>
</evidence>
<keyword evidence="5" id="KW-1185">Reference proteome</keyword>
<dbReference type="InterPro" id="IPR005814">
    <property type="entry name" value="Aminotrans_3"/>
</dbReference>
<dbReference type="PANTHER" id="PTHR45688:SF13">
    <property type="entry name" value="ALANINE--GLYOXYLATE AMINOTRANSFERASE 2-LIKE"/>
    <property type="match status" value="1"/>
</dbReference>
<evidence type="ECO:0000313" key="5">
    <source>
        <dbReference type="Proteomes" id="UP001164286"/>
    </source>
</evidence>
<reference evidence="4" key="1">
    <citation type="journal article" date="2022" name="G3 (Bethesda)">
        <title>High quality genome of the basidiomycete yeast Dioszegia hungarica PDD-24b-2 isolated from cloud water.</title>
        <authorList>
            <person name="Jarrige D."/>
            <person name="Haridas S."/>
            <person name="Bleykasten-Grosshans C."/>
            <person name="Joly M."/>
            <person name="Nadalig T."/>
            <person name="Sancelme M."/>
            <person name="Vuilleumier S."/>
            <person name="Grigoriev I.V."/>
            <person name="Amato P."/>
            <person name="Bringel F."/>
        </authorList>
    </citation>
    <scope>NUCLEOTIDE SEQUENCE</scope>
    <source>
        <strain evidence="4">PDD-24b-2</strain>
    </source>
</reference>
<dbReference type="EMBL" id="JAKWFO010000003">
    <property type="protein sequence ID" value="KAI9637795.1"/>
    <property type="molecule type" value="Genomic_DNA"/>
</dbReference>
<dbReference type="SUPFAM" id="SSF53383">
    <property type="entry name" value="PLP-dependent transferases"/>
    <property type="match status" value="1"/>
</dbReference>
<dbReference type="GO" id="GO:0005739">
    <property type="term" value="C:mitochondrion"/>
    <property type="evidence" value="ECO:0007669"/>
    <property type="project" value="TreeGrafter"/>
</dbReference>
<proteinExistence type="inferred from homology"/>
<dbReference type="PANTHER" id="PTHR45688">
    <property type="match status" value="1"/>
</dbReference>
<protein>
    <submittedName>
        <fullName evidence="4">Pyridoxal phosphate-dependent transferase</fullName>
    </submittedName>
</protein>
<dbReference type="GO" id="GO:0030170">
    <property type="term" value="F:pyridoxal phosphate binding"/>
    <property type="evidence" value="ECO:0007669"/>
    <property type="project" value="InterPro"/>
</dbReference>
<evidence type="ECO:0000256" key="2">
    <source>
        <dbReference type="ARBA" id="ARBA00022898"/>
    </source>
</evidence>
<dbReference type="Proteomes" id="UP001164286">
    <property type="component" value="Unassembled WGS sequence"/>
</dbReference>
<dbReference type="Gene3D" id="3.90.1150.10">
    <property type="entry name" value="Aspartate Aminotransferase, domain 1"/>
    <property type="match status" value="1"/>
</dbReference>
<keyword evidence="4" id="KW-0808">Transferase</keyword>
<comment type="caution">
    <text evidence="4">The sequence shown here is derived from an EMBL/GenBank/DDBJ whole genome shotgun (WGS) entry which is preliminary data.</text>
</comment>
<dbReference type="CDD" id="cd00610">
    <property type="entry name" value="OAT_like"/>
    <property type="match status" value="1"/>
</dbReference>